<organism evidence="6 7">
    <name type="scientific">Monosporascus cannonballus</name>
    <dbReference type="NCBI Taxonomy" id="155416"/>
    <lineage>
        <taxon>Eukaryota</taxon>
        <taxon>Fungi</taxon>
        <taxon>Dikarya</taxon>
        <taxon>Ascomycota</taxon>
        <taxon>Pezizomycotina</taxon>
        <taxon>Sordariomycetes</taxon>
        <taxon>Xylariomycetidae</taxon>
        <taxon>Xylariales</taxon>
        <taxon>Xylariales incertae sedis</taxon>
        <taxon>Monosporascus</taxon>
    </lineage>
</organism>
<dbReference type="Proteomes" id="UP000294003">
    <property type="component" value="Unassembled WGS sequence"/>
</dbReference>
<dbReference type="InterPro" id="IPR002938">
    <property type="entry name" value="FAD-bd"/>
</dbReference>
<dbReference type="InterPro" id="IPR036188">
    <property type="entry name" value="FAD/NAD-bd_sf"/>
</dbReference>
<comment type="pathway">
    <text evidence="1">Secondary metabolite biosynthesis.</text>
</comment>
<dbReference type="EMBL" id="QJNS01000011">
    <property type="protein sequence ID" value="RYO94284.1"/>
    <property type="molecule type" value="Genomic_DNA"/>
</dbReference>
<keyword evidence="4" id="KW-0560">Oxidoreductase</keyword>
<feature type="domain" description="FAD-binding" evidence="5">
    <location>
        <begin position="2"/>
        <end position="71"/>
    </location>
</feature>
<keyword evidence="7" id="KW-1185">Reference proteome</keyword>
<evidence type="ECO:0000313" key="6">
    <source>
        <dbReference type="EMBL" id="RYO94284.1"/>
    </source>
</evidence>
<evidence type="ECO:0000256" key="4">
    <source>
        <dbReference type="ARBA" id="ARBA00023002"/>
    </source>
</evidence>
<accession>A0ABY0HIK8</accession>
<reference evidence="6 7" key="1">
    <citation type="submission" date="2018-06" db="EMBL/GenBank/DDBJ databases">
        <title>Complete Genomes of Monosporascus.</title>
        <authorList>
            <person name="Robinson A.J."/>
            <person name="Natvig D.O."/>
        </authorList>
    </citation>
    <scope>NUCLEOTIDE SEQUENCE [LARGE SCALE GENOMIC DNA]</scope>
    <source>
        <strain evidence="6 7">CBS 609.92</strain>
    </source>
</reference>
<evidence type="ECO:0000256" key="3">
    <source>
        <dbReference type="ARBA" id="ARBA00022827"/>
    </source>
</evidence>
<gene>
    <name evidence="6" type="ORF">DL762_000608</name>
</gene>
<proteinExistence type="predicted"/>
<dbReference type="Gene3D" id="3.50.50.60">
    <property type="entry name" value="FAD/NAD(P)-binding domain"/>
    <property type="match status" value="1"/>
</dbReference>
<evidence type="ECO:0000259" key="5">
    <source>
        <dbReference type="Pfam" id="PF01494"/>
    </source>
</evidence>
<keyword evidence="3" id="KW-0274">FAD</keyword>
<protein>
    <recommendedName>
        <fullName evidence="5">FAD-binding domain-containing protein</fullName>
    </recommendedName>
</protein>
<evidence type="ECO:0000313" key="7">
    <source>
        <dbReference type="Proteomes" id="UP000294003"/>
    </source>
</evidence>
<keyword evidence="2" id="KW-0285">Flavoprotein</keyword>
<sequence length="83" mass="9137">MEPLLVKYAPHHDFHIRSSTKLVSGERKYDAVACAMRCLITGSNFEIRTKYIFGADSDRSKVAHSLGFSLDHRPSAGVAPTSS</sequence>
<evidence type="ECO:0000256" key="2">
    <source>
        <dbReference type="ARBA" id="ARBA00022630"/>
    </source>
</evidence>
<comment type="caution">
    <text evidence="6">The sequence shown here is derived from an EMBL/GenBank/DDBJ whole genome shotgun (WGS) entry which is preliminary data.</text>
</comment>
<evidence type="ECO:0000256" key="1">
    <source>
        <dbReference type="ARBA" id="ARBA00005179"/>
    </source>
</evidence>
<name>A0ABY0HIK8_9PEZI</name>
<dbReference type="Pfam" id="PF01494">
    <property type="entry name" value="FAD_binding_3"/>
    <property type="match status" value="1"/>
</dbReference>